<dbReference type="Proteomes" id="UP001154114">
    <property type="component" value="Chromosome 1"/>
</dbReference>
<evidence type="ECO:0000256" key="5">
    <source>
        <dbReference type="ARBA" id="ARBA00023136"/>
    </source>
</evidence>
<dbReference type="GO" id="GO:0005765">
    <property type="term" value="C:lysosomal membrane"/>
    <property type="evidence" value="ECO:0007669"/>
    <property type="project" value="InterPro"/>
</dbReference>
<evidence type="ECO:0000256" key="6">
    <source>
        <dbReference type="SAM" id="Phobius"/>
    </source>
</evidence>
<sequence length="339" mass="38084">MLVAATVAHLQDFRRYAVCTTGHSYEDNRCKCVCPSPAAVLNNTAGADRSPFMKSANVPPNKCNCENVILPRVADQIKGREQEFCPRCECKYENRNTTIIKVVVIIVIWVIMLLVVYMGFLICLDPLINKRAKTSYQEHTNEDTAANFEKELFLPPRVSRSSKILFVWLKKRFRRIKTWWRRSRELPSAGSVPPGGLCSAEDSTASSGLSIARAVEGRSAGKHFCRVLTQQSNVNTGPKQIASFIYRHFDILSITISVTKYSTTSYFAALSNALVVAAHLGNPQYFAALTADEGSLGGPSQQLGARGNVLNRVTHQQDKWKRQVREQRRNIYDRHTMLN</sequence>
<evidence type="ECO:0008006" key="9">
    <source>
        <dbReference type="Google" id="ProtNLM"/>
    </source>
</evidence>
<keyword evidence="8" id="KW-1185">Reference proteome</keyword>
<keyword evidence="4 6" id="KW-1133">Transmembrane helix</keyword>
<gene>
    <name evidence="7" type="ORF">CINC_LOCUS216</name>
</gene>
<dbReference type="EMBL" id="LR824004">
    <property type="protein sequence ID" value="CAD0193920.1"/>
    <property type="molecule type" value="Genomic_DNA"/>
</dbReference>
<dbReference type="PANTHER" id="PTHR13064">
    <property type="entry name" value="TRANSMEMBRANE PROTEIN 9 FAMILY MEMBER"/>
    <property type="match status" value="1"/>
</dbReference>
<dbReference type="OrthoDB" id="10059035at2759"/>
<dbReference type="Pfam" id="PF05434">
    <property type="entry name" value="Tmemb_9"/>
    <property type="match status" value="2"/>
</dbReference>
<evidence type="ECO:0000256" key="4">
    <source>
        <dbReference type="ARBA" id="ARBA00022989"/>
    </source>
</evidence>
<keyword evidence="5 6" id="KW-0472">Membrane</keyword>
<name>A0A9N8KRI7_CHRIL</name>
<keyword evidence="3 6" id="KW-0812">Transmembrane</keyword>
<evidence type="ECO:0000256" key="2">
    <source>
        <dbReference type="ARBA" id="ARBA00007264"/>
    </source>
</evidence>
<evidence type="ECO:0000313" key="8">
    <source>
        <dbReference type="Proteomes" id="UP001154114"/>
    </source>
</evidence>
<dbReference type="PANTHER" id="PTHR13064:SF6">
    <property type="entry name" value="TRANSMEMBRANE PROTEIN 9"/>
    <property type="match status" value="1"/>
</dbReference>
<dbReference type="AlphaFoldDB" id="A0A9N8KRI7"/>
<protein>
    <recommendedName>
        <fullName evidence="9">Transmembrane protein 9</fullName>
    </recommendedName>
</protein>
<evidence type="ECO:0000313" key="7">
    <source>
        <dbReference type="EMBL" id="CAD0193920.1"/>
    </source>
</evidence>
<reference evidence="7" key="1">
    <citation type="submission" date="2021-12" db="EMBL/GenBank/DDBJ databases">
        <authorList>
            <person name="King R."/>
        </authorList>
    </citation>
    <scope>NUCLEOTIDE SEQUENCE</scope>
</reference>
<comment type="subcellular location">
    <subcellularLocation>
        <location evidence="1">Membrane</location>
    </subcellularLocation>
</comment>
<organism evidence="7 8">
    <name type="scientific">Chrysodeixis includens</name>
    <name type="common">Soybean looper</name>
    <name type="synonym">Pseudoplusia includens</name>
    <dbReference type="NCBI Taxonomy" id="689277"/>
    <lineage>
        <taxon>Eukaryota</taxon>
        <taxon>Metazoa</taxon>
        <taxon>Ecdysozoa</taxon>
        <taxon>Arthropoda</taxon>
        <taxon>Hexapoda</taxon>
        <taxon>Insecta</taxon>
        <taxon>Pterygota</taxon>
        <taxon>Neoptera</taxon>
        <taxon>Endopterygota</taxon>
        <taxon>Lepidoptera</taxon>
        <taxon>Glossata</taxon>
        <taxon>Ditrysia</taxon>
        <taxon>Noctuoidea</taxon>
        <taxon>Noctuidae</taxon>
        <taxon>Plusiinae</taxon>
        <taxon>Chrysodeixis</taxon>
    </lineage>
</organism>
<evidence type="ECO:0000256" key="3">
    <source>
        <dbReference type="ARBA" id="ARBA00022692"/>
    </source>
</evidence>
<comment type="similarity">
    <text evidence="2">Belongs to the TMEM9 family.</text>
</comment>
<proteinExistence type="inferred from homology"/>
<dbReference type="InterPro" id="IPR008853">
    <property type="entry name" value="TMEM9/TMEM9B"/>
</dbReference>
<feature type="transmembrane region" description="Helical" evidence="6">
    <location>
        <begin position="99"/>
        <end position="124"/>
    </location>
</feature>
<evidence type="ECO:0000256" key="1">
    <source>
        <dbReference type="ARBA" id="ARBA00004370"/>
    </source>
</evidence>
<accession>A0A9N8KRI7</accession>